<feature type="transmembrane region" description="Helical" evidence="1">
    <location>
        <begin position="73"/>
        <end position="90"/>
    </location>
</feature>
<comment type="caution">
    <text evidence="2">The sequence shown here is derived from an EMBL/GenBank/DDBJ whole genome shotgun (WGS) entry which is preliminary data.</text>
</comment>
<gene>
    <name evidence="2" type="ORF">DBV05_g6368</name>
</gene>
<feature type="transmembrane region" description="Helical" evidence="1">
    <location>
        <begin position="224"/>
        <end position="240"/>
    </location>
</feature>
<dbReference type="EMBL" id="VCHE01000037">
    <property type="protein sequence ID" value="KAB2575002.1"/>
    <property type="molecule type" value="Genomic_DNA"/>
</dbReference>
<dbReference type="AlphaFoldDB" id="A0A5N5DCV9"/>
<feature type="transmembrane region" description="Helical" evidence="1">
    <location>
        <begin position="475"/>
        <end position="494"/>
    </location>
</feature>
<name>A0A5N5DCV9_9PEZI</name>
<proteinExistence type="predicted"/>
<evidence type="ECO:0000256" key="1">
    <source>
        <dbReference type="SAM" id="Phobius"/>
    </source>
</evidence>
<feature type="transmembrane region" description="Helical" evidence="1">
    <location>
        <begin position="193"/>
        <end position="212"/>
    </location>
</feature>
<feature type="transmembrane region" description="Helical" evidence="1">
    <location>
        <begin position="431"/>
        <end position="455"/>
    </location>
</feature>
<dbReference type="OrthoDB" id="3021074at2759"/>
<protein>
    <submittedName>
        <fullName evidence="2">Uncharacterized protein</fullName>
    </submittedName>
</protein>
<sequence>MEFREFDGDGQPYPSGILHFMPEQFIGIVPYHTSLNYDWIRGNALTGENQNFTTQWVECFYPVSGTYAATPRLIYYVFILAALLLEYLRTRIKIGFIWFQEAIVGVIMAYSSTTAIHALVLVSAWKRMAPDGFFDSDKHEIVQVEGNWTGTYETATGLTYNRSNVLQNGTRVLNDHLWMPLIPMVRDHDADPVLAVVGSAFLLYPTLHMWLGTMRGKKIRMLRYIWWAFLFIGTIAALIYEERTLFWYMWQLRFCPNIPQQDYLPLVNSFQGAYSKFSGHWTPRNRYRWNRIVADKFVFKNSTIHFPQTCLYPCFEIDSWPYRDPSDIFVRTRHGAVRNVRGTGNTFLALYILVFFSSLSGLALIVLSSWLNIRTDGEEKVKYFKQLIKYFWKVGLKPAPDDEKDCKRELNQAEENSQKPRFATRLVRRGLVLLLVFVGVFTTFLSPLVCVYFVGYFEWKIFSTDGAGKETMRHIGQWGFLVSTLLGIIAAGLIEGGEKISNWMDGKEKGAKLWIGGLLRRRDAGGGADPSSEVNQGQS</sequence>
<reference evidence="2 3" key="1">
    <citation type="journal article" date="2019" name="Sci. Rep.">
        <title>A multi-omics analysis of the grapevine pathogen Lasiodiplodia theobromae reveals that temperature affects the expression of virulence- and pathogenicity-related genes.</title>
        <authorList>
            <person name="Felix C."/>
            <person name="Meneses R."/>
            <person name="Goncalves M.F.M."/>
            <person name="Tilleman L."/>
            <person name="Duarte A.S."/>
            <person name="Jorrin-Novo J.V."/>
            <person name="Van de Peer Y."/>
            <person name="Deforce D."/>
            <person name="Van Nieuwerburgh F."/>
            <person name="Esteves A.C."/>
            <person name="Alves A."/>
        </authorList>
    </citation>
    <scope>NUCLEOTIDE SEQUENCE [LARGE SCALE GENOMIC DNA]</scope>
    <source>
        <strain evidence="2 3">LA-SOL3</strain>
    </source>
</reference>
<evidence type="ECO:0000313" key="2">
    <source>
        <dbReference type="EMBL" id="KAB2575002.1"/>
    </source>
</evidence>
<dbReference type="Proteomes" id="UP000325902">
    <property type="component" value="Unassembled WGS sequence"/>
</dbReference>
<keyword evidence="1" id="KW-0472">Membrane</keyword>
<evidence type="ECO:0000313" key="3">
    <source>
        <dbReference type="Proteomes" id="UP000325902"/>
    </source>
</evidence>
<feature type="transmembrane region" description="Helical" evidence="1">
    <location>
        <begin position="348"/>
        <end position="373"/>
    </location>
</feature>
<accession>A0A5N5DCV9</accession>
<feature type="transmembrane region" description="Helical" evidence="1">
    <location>
        <begin position="102"/>
        <end position="125"/>
    </location>
</feature>
<keyword evidence="1" id="KW-1133">Transmembrane helix</keyword>
<keyword evidence="3" id="KW-1185">Reference proteome</keyword>
<keyword evidence="1" id="KW-0812">Transmembrane</keyword>
<organism evidence="2 3">
    <name type="scientific">Lasiodiplodia theobromae</name>
    <dbReference type="NCBI Taxonomy" id="45133"/>
    <lineage>
        <taxon>Eukaryota</taxon>
        <taxon>Fungi</taxon>
        <taxon>Dikarya</taxon>
        <taxon>Ascomycota</taxon>
        <taxon>Pezizomycotina</taxon>
        <taxon>Dothideomycetes</taxon>
        <taxon>Dothideomycetes incertae sedis</taxon>
        <taxon>Botryosphaeriales</taxon>
        <taxon>Botryosphaeriaceae</taxon>
        <taxon>Lasiodiplodia</taxon>
    </lineage>
</organism>